<sequence>MVTKPAVATDVQLQHCDIDQSLDSVSKTPLVYAIDAHNLTAVQALLQAGANPNVDGYDGTTPLFYAVAAKDQGIVQDLIAKGVDVNASTRTSEITVLMAAILDSSPAIAADLVAHGASLAETDKYGHKPIDCVGKLPAKRRAAMYAALKKP</sequence>
<feature type="repeat" description="ANK" evidence="3">
    <location>
        <begin position="25"/>
        <end position="57"/>
    </location>
</feature>
<dbReference type="PROSITE" id="PS50297">
    <property type="entry name" value="ANK_REP_REGION"/>
    <property type="match status" value="1"/>
</dbReference>
<dbReference type="Proteomes" id="UP001595741">
    <property type="component" value="Unassembled WGS sequence"/>
</dbReference>
<reference evidence="5" key="1">
    <citation type="journal article" date="2019" name="Int. J. Syst. Evol. Microbiol.">
        <title>The Global Catalogue of Microorganisms (GCM) 10K type strain sequencing project: providing services to taxonomists for standard genome sequencing and annotation.</title>
        <authorList>
            <consortium name="The Broad Institute Genomics Platform"/>
            <consortium name="The Broad Institute Genome Sequencing Center for Infectious Disease"/>
            <person name="Wu L."/>
            <person name="Ma J."/>
        </authorList>
    </citation>
    <scope>NUCLEOTIDE SEQUENCE [LARGE SCALE GENOMIC DNA]</scope>
    <source>
        <strain evidence="5">KCTC 42742</strain>
    </source>
</reference>
<dbReference type="SMART" id="SM00248">
    <property type="entry name" value="ANK"/>
    <property type="match status" value="3"/>
</dbReference>
<dbReference type="PANTHER" id="PTHR24171">
    <property type="entry name" value="ANKYRIN REPEAT DOMAIN-CONTAINING PROTEIN 39-RELATED"/>
    <property type="match status" value="1"/>
</dbReference>
<keyword evidence="2 3" id="KW-0040">ANK repeat</keyword>
<feature type="repeat" description="ANK" evidence="3">
    <location>
        <begin position="58"/>
        <end position="90"/>
    </location>
</feature>
<dbReference type="EMBL" id="JBHRXN010000005">
    <property type="protein sequence ID" value="MFC3530933.1"/>
    <property type="molecule type" value="Genomic_DNA"/>
</dbReference>
<gene>
    <name evidence="4" type="ORF">ACFOLG_01930</name>
</gene>
<dbReference type="Gene3D" id="1.25.40.20">
    <property type="entry name" value="Ankyrin repeat-containing domain"/>
    <property type="match status" value="1"/>
</dbReference>
<evidence type="ECO:0000256" key="3">
    <source>
        <dbReference type="PROSITE-ProRule" id="PRU00023"/>
    </source>
</evidence>
<dbReference type="SUPFAM" id="SSF48403">
    <property type="entry name" value="Ankyrin repeat"/>
    <property type="match status" value="1"/>
</dbReference>
<proteinExistence type="predicted"/>
<accession>A0ABV7RAU9</accession>
<evidence type="ECO:0000313" key="5">
    <source>
        <dbReference type="Proteomes" id="UP001595741"/>
    </source>
</evidence>
<keyword evidence="5" id="KW-1185">Reference proteome</keyword>
<name>A0ABV7RAU9_9NEIS</name>
<evidence type="ECO:0000256" key="2">
    <source>
        <dbReference type="ARBA" id="ARBA00023043"/>
    </source>
</evidence>
<dbReference type="Pfam" id="PF12796">
    <property type="entry name" value="Ank_2"/>
    <property type="match status" value="1"/>
</dbReference>
<evidence type="ECO:0000313" key="4">
    <source>
        <dbReference type="EMBL" id="MFC3530933.1"/>
    </source>
</evidence>
<comment type="caution">
    <text evidence="4">The sequence shown here is derived from an EMBL/GenBank/DDBJ whole genome shotgun (WGS) entry which is preliminary data.</text>
</comment>
<protein>
    <submittedName>
        <fullName evidence="4">Ankyrin repeat domain-containing protein</fullName>
    </submittedName>
</protein>
<dbReference type="InterPro" id="IPR036770">
    <property type="entry name" value="Ankyrin_rpt-contain_sf"/>
</dbReference>
<organism evidence="4 5">
    <name type="scientific">Vogesella facilis</name>
    <dbReference type="NCBI Taxonomy" id="1655232"/>
    <lineage>
        <taxon>Bacteria</taxon>
        <taxon>Pseudomonadati</taxon>
        <taxon>Pseudomonadota</taxon>
        <taxon>Betaproteobacteria</taxon>
        <taxon>Neisseriales</taxon>
        <taxon>Chromobacteriaceae</taxon>
        <taxon>Vogesella</taxon>
    </lineage>
</organism>
<dbReference type="InterPro" id="IPR002110">
    <property type="entry name" value="Ankyrin_rpt"/>
</dbReference>
<keyword evidence="1" id="KW-0677">Repeat</keyword>
<dbReference type="PROSITE" id="PS50088">
    <property type="entry name" value="ANK_REPEAT"/>
    <property type="match status" value="2"/>
</dbReference>
<dbReference type="RefSeq" id="WP_386087816.1">
    <property type="nucleotide sequence ID" value="NZ_JBHRXN010000005.1"/>
</dbReference>
<evidence type="ECO:0000256" key="1">
    <source>
        <dbReference type="ARBA" id="ARBA00022737"/>
    </source>
</evidence>